<sequence>MSGNAFPETHYPGLVLSDRRTQLPDGYGCFQAADLETGNSRGKEKQLRFKFQYRHGNKKRRLEAQEPTLPLLKPQQCFPIPLPDLQDLSRTSVIDGTLKVIDRAVEQAYYFYQNFPHLVWGSALDFLEGSYVDNIPVTIKSKDACIYIEEEQRISLANVLVSDKVQLYDLLEPALYDIHPDMLLNLLKEDINENIHKLYVDQDFYGGCLSYQSLPPSSLHEGLLFYPTGPTLEELNIRAVPHQDVPIYSIQSSPSCQFDVVSPLRQIETVCVPYRRNITAAVRSDYSCCVLDVKTKKDKIKAKVSNFVHSQQKIASVALSPYIHGECLLGLDTGGTQLINPEKKLQCIRKTPELQDQSACRCHYSGHPRLIVTHQTKRLDLVDCRAPEESGISRLLSIPSENLTQNQEIFVAKQHPSNHFYHLVATQDLLLLMDQRFPKYNVLQWCHSLRSPPNCMDIIPSAEISDDLPSDLTSDLIVLASQSSREVHCFQCSELNGQTPESTSVPWKIASTDGWFDMLPEYPTADLDPVRSRLERPLIGMSAAKRISCEGCEPGVTVFQLTTAGDVFFQTYTQKMSEDRRDKTLSYGPGCPQVHLSKESLMNCKQWVEGVVHQARQETNTAQTSFGFKKVNRETVAEALKDITQKTSPSRDCRLCRTTDSDQPDDYEPTDQHQLCPACGVKIADADELKDCVEAGGRIVFKKRRFDEEEGEEMGPLEKINPRKYRDEMSKMLHHAWVHGYDAGELDQDDEYSNEPVAVTPHRPPQTPTPVTLSNKRKSLDPVPQDAPDGFTLDSQSLDLSEQRISNARLAQANRKKKPRRSAMGF</sequence>
<evidence type="ECO:0000313" key="4">
    <source>
        <dbReference type="Proteomes" id="UP000694845"/>
    </source>
</evidence>
<evidence type="ECO:0000313" key="8">
    <source>
        <dbReference type="RefSeq" id="XP_022102931.1"/>
    </source>
</evidence>
<dbReference type="RefSeq" id="XP_022102931.1">
    <property type="nucleotide sequence ID" value="XM_022247239.1"/>
</dbReference>
<accession>A0A8B7ZD85</accession>
<dbReference type="OMA" id="SSREVHC"/>
<gene>
    <name evidence="5 6 7 8 9 10" type="primary">LOC110985845</name>
</gene>
<dbReference type="RefSeq" id="XP_022102930.1">
    <property type="nucleotide sequence ID" value="XM_022247238.1"/>
</dbReference>
<reference evidence="5 6" key="1">
    <citation type="submission" date="2025-04" db="UniProtKB">
        <authorList>
            <consortium name="RefSeq"/>
        </authorList>
    </citation>
    <scope>IDENTIFICATION</scope>
</reference>
<dbReference type="GO" id="GO:0001164">
    <property type="term" value="F:RNA polymerase I core promoter sequence-specific DNA binding"/>
    <property type="evidence" value="ECO:0007669"/>
    <property type="project" value="TreeGrafter"/>
</dbReference>
<dbReference type="RefSeq" id="XP_022102933.1">
    <property type="nucleotide sequence ID" value="XM_022247241.1"/>
</dbReference>
<dbReference type="OrthoDB" id="2382881at2759"/>
<evidence type="ECO:0000259" key="3">
    <source>
        <dbReference type="Pfam" id="PF20642"/>
    </source>
</evidence>
<dbReference type="InterPro" id="IPR049087">
    <property type="entry name" value="TAF1C_beta-prop"/>
</dbReference>
<name>A0A8B7ZD85_ACAPL</name>
<evidence type="ECO:0000256" key="1">
    <source>
        <dbReference type="SAM" id="MobiDB-lite"/>
    </source>
</evidence>
<dbReference type="PANTHER" id="PTHR15319">
    <property type="entry name" value="TATA BOX-BINDING PROTEIN ASSOCIATED FACTOR RNA POLYMERASE I SUBUNIT C"/>
    <property type="match status" value="1"/>
</dbReference>
<dbReference type="AlphaFoldDB" id="A0A8B7ZD85"/>
<dbReference type="Pfam" id="PF20642">
    <property type="entry name" value="TAF1C_HB"/>
    <property type="match status" value="1"/>
</dbReference>
<evidence type="ECO:0000259" key="2">
    <source>
        <dbReference type="Pfam" id="PF20641"/>
    </source>
</evidence>
<feature type="domain" description="TAF1C beta-propeller" evidence="2">
    <location>
        <begin position="281"/>
        <end position="408"/>
    </location>
</feature>
<dbReference type="InterPro" id="IPR038801">
    <property type="entry name" value="TAF1C"/>
</dbReference>
<keyword evidence="4" id="KW-1185">Reference proteome</keyword>
<protein>
    <submittedName>
        <fullName evidence="5 6">TATA box-binding protein-associated factor, RNA polymerase I, subunit C-like</fullName>
    </submittedName>
</protein>
<dbReference type="GO" id="GO:0001650">
    <property type="term" value="C:fibrillar center"/>
    <property type="evidence" value="ECO:0007669"/>
    <property type="project" value="TreeGrafter"/>
</dbReference>
<dbReference type="Proteomes" id="UP000694845">
    <property type="component" value="Unplaced"/>
</dbReference>
<evidence type="ECO:0000313" key="5">
    <source>
        <dbReference type="RefSeq" id="XP_022102928.1"/>
    </source>
</evidence>
<dbReference type="GeneID" id="110985845"/>
<evidence type="ECO:0000313" key="10">
    <source>
        <dbReference type="RefSeq" id="XP_022102933.1"/>
    </source>
</evidence>
<dbReference type="InterPro" id="IPR049090">
    <property type="entry name" value="TAF1C_HB"/>
</dbReference>
<evidence type="ECO:0000313" key="7">
    <source>
        <dbReference type="RefSeq" id="XP_022102930.1"/>
    </source>
</evidence>
<dbReference type="RefSeq" id="XP_022102928.1">
    <property type="nucleotide sequence ID" value="XM_022247236.1"/>
</dbReference>
<dbReference type="KEGG" id="aplc:110985845"/>
<organism evidence="4 9">
    <name type="scientific">Acanthaster planci</name>
    <name type="common">Crown-of-thorns starfish</name>
    <dbReference type="NCBI Taxonomy" id="133434"/>
    <lineage>
        <taxon>Eukaryota</taxon>
        <taxon>Metazoa</taxon>
        <taxon>Echinodermata</taxon>
        <taxon>Eleutherozoa</taxon>
        <taxon>Asterozoa</taxon>
        <taxon>Asteroidea</taxon>
        <taxon>Valvatacea</taxon>
        <taxon>Valvatida</taxon>
        <taxon>Acanthasteridae</taxon>
        <taxon>Acanthaster</taxon>
    </lineage>
</organism>
<feature type="region of interest" description="Disordered" evidence="1">
    <location>
        <begin position="755"/>
        <end position="800"/>
    </location>
</feature>
<proteinExistence type="predicted"/>
<dbReference type="PANTHER" id="PTHR15319:SF1">
    <property type="entry name" value="TATA BOX-BINDING PROTEIN-ASSOCIATED FACTOR RNA POLYMERASE I SUBUNIT C"/>
    <property type="match status" value="1"/>
</dbReference>
<evidence type="ECO:0000313" key="6">
    <source>
        <dbReference type="RefSeq" id="XP_022102929.1"/>
    </source>
</evidence>
<feature type="domain" description="TAF1C helical bundle" evidence="3">
    <location>
        <begin position="531"/>
        <end position="632"/>
    </location>
</feature>
<dbReference type="RefSeq" id="XP_022102932.1">
    <property type="nucleotide sequence ID" value="XM_022247240.1"/>
</dbReference>
<dbReference type="Pfam" id="PF20641">
    <property type="entry name" value="TAF1C_beta-prop"/>
    <property type="match status" value="1"/>
</dbReference>
<dbReference type="RefSeq" id="XP_022102929.1">
    <property type="nucleotide sequence ID" value="XM_022247237.1"/>
</dbReference>
<evidence type="ECO:0000313" key="9">
    <source>
        <dbReference type="RefSeq" id="XP_022102932.1"/>
    </source>
</evidence>